<name>A0A1G6VXU4_9BACT</name>
<dbReference type="AlphaFoldDB" id="A0A1G6VXU4"/>
<evidence type="ECO:0000313" key="1">
    <source>
        <dbReference type="EMBL" id="SDD58452.1"/>
    </source>
</evidence>
<reference evidence="2" key="1">
    <citation type="submission" date="2016-10" db="EMBL/GenBank/DDBJ databases">
        <authorList>
            <person name="Varghese N."/>
            <person name="Submissions S."/>
        </authorList>
    </citation>
    <scope>NUCLEOTIDE SEQUENCE [LARGE SCALE GENOMIC DNA]</scope>
    <source>
        <strain evidence="2">DSM 25329</strain>
    </source>
</reference>
<protein>
    <submittedName>
        <fullName evidence="1">Uncharacterized protein</fullName>
    </submittedName>
</protein>
<dbReference type="EMBL" id="FNAN01000001">
    <property type="protein sequence ID" value="SDD58452.1"/>
    <property type="molecule type" value="Genomic_DNA"/>
</dbReference>
<accession>A0A1G6VXU4</accession>
<proteinExistence type="predicted"/>
<dbReference type="Proteomes" id="UP000198748">
    <property type="component" value="Unassembled WGS sequence"/>
</dbReference>
<evidence type="ECO:0000313" key="2">
    <source>
        <dbReference type="Proteomes" id="UP000198748"/>
    </source>
</evidence>
<keyword evidence="2" id="KW-1185">Reference proteome</keyword>
<sequence length="190" mass="22378">MCDKQWVQNCLRHNRNSAILMLSSMQLLNSDAVIQLADKIILIKEDEVVFNPLPKDFCVYKYGIDLNQVINEYLHEKTRFTESLEEFYKAIRRSLIKESFEVVKAYAEYSNSSSGLKCCPWYQFARILRNAISHDFHFRFNKYDLTLLPLTWHNVTIQSAMHDQQLSGDVLSHGISWDLYNEMVQFVNCH</sequence>
<organism evidence="1 2">
    <name type="scientific">Dyadobacter soli</name>
    <dbReference type="NCBI Taxonomy" id="659014"/>
    <lineage>
        <taxon>Bacteria</taxon>
        <taxon>Pseudomonadati</taxon>
        <taxon>Bacteroidota</taxon>
        <taxon>Cytophagia</taxon>
        <taxon>Cytophagales</taxon>
        <taxon>Spirosomataceae</taxon>
        <taxon>Dyadobacter</taxon>
    </lineage>
</organism>
<gene>
    <name evidence="1" type="ORF">SAMN04487996_101373</name>
</gene>